<feature type="transmembrane region" description="Helical" evidence="1">
    <location>
        <begin position="12"/>
        <end position="33"/>
    </location>
</feature>
<feature type="transmembrane region" description="Helical" evidence="1">
    <location>
        <begin position="53"/>
        <end position="73"/>
    </location>
</feature>
<comment type="caution">
    <text evidence="2">The sequence shown here is derived from an EMBL/GenBank/DDBJ whole genome shotgun (WGS) entry which is preliminary data.</text>
</comment>
<name>A0A6M0Q4G5_9BACI</name>
<dbReference type="RefSeq" id="WP_163178296.1">
    <property type="nucleotide sequence ID" value="NZ_JAAIWM010000001.1"/>
</dbReference>
<accession>A0A6M0Q4G5</accession>
<sequence>MENIRKYLPGIDTVFIISIISYGVVYAFNYGAFLQAGIPISLIEVGVNNLVKSLFVLLILLIVYIPTLINVSISKSVKNKILQTTGMSVLAIVFLVIESYVVFWIIVLIIGWGIIILLRDRLSQIVFIVMTIFYIAFGSVVLGYINSFSAMYNSEEHYIINMDNKRYLYFNTYNGNYIVSEIINKNNDVLLEFQLIPITNGNKPIIIKQEKININIVQ</sequence>
<feature type="transmembrane region" description="Helical" evidence="1">
    <location>
        <begin position="124"/>
        <end position="145"/>
    </location>
</feature>
<organism evidence="2 3">
    <name type="scientific">Bacillus mesophilus</name>
    <dbReference type="NCBI Taxonomy" id="1808955"/>
    <lineage>
        <taxon>Bacteria</taxon>
        <taxon>Bacillati</taxon>
        <taxon>Bacillota</taxon>
        <taxon>Bacilli</taxon>
        <taxon>Bacillales</taxon>
        <taxon>Bacillaceae</taxon>
        <taxon>Bacillus</taxon>
    </lineage>
</organism>
<dbReference type="AlphaFoldDB" id="A0A6M0Q4G5"/>
<reference evidence="2 3" key="1">
    <citation type="submission" date="2020-02" db="EMBL/GenBank/DDBJ databases">
        <title>Bacillus aquiflavi sp. nov., isolated from yellow water of strong flavor Chinese baijiu in Yibin region of China.</title>
        <authorList>
            <person name="Xie J."/>
        </authorList>
    </citation>
    <scope>NUCLEOTIDE SEQUENCE [LARGE SCALE GENOMIC DNA]</scope>
    <source>
        <strain evidence="2 3">SA4</strain>
    </source>
</reference>
<evidence type="ECO:0000313" key="3">
    <source>
        <dbReference type="Proteomes" id="UP000481043"/>
    </source>
</evidence>
<keyword evidence="1" id="KW-0472">Membrane</keyword>
<evidence type="ECO:0000256" key="1">
    <source>
        <dbReference type="SAM" id="Phobius"/>
    </source>
</evidence>
<evidence type="ECO:0000313" key="2">
    <source>
        <dbReference type="EMBL" id="NEY71113.1"/>
    </source>
</evidence>
<dbReference type="EMBL" id="JAAIWM010000001">
    <property type="protein sequence ID" value="NEY71113.1"/>
    <property type="molecule type" value="Genomic_DNA"/>
</dbReference>
<dbReference type="Proteomes" id="UP000481043">
    <property type="component" value="Unassembled WGS sequence"/>
</dbReference>
<keyword evidence="1" id="KW-0812">Transmembrane</keyword>
<protein>
    <submittedName>
        <fullName evidence="2">Uncharacterized protein</fullName>
    </submittedName>
</protein>
<feature type="transmembrane region" description="Helical" evidence="1">
    <location>
        <begin position="85"/>
        <end position="118"/>
    </location>
</feature>
<proteinExistence type="predicted"/>
<keyword evidence="3" id="KW-1185">Reference proteome</keyword>
<keyword evidence="1" id="KW-1133">Transmembrane helix</keyword>
<gene>
    <name evidence="2" type="ORF">G4D63_05095</name>
</gene>